<name>A0ABR2NDV7_9ROSI</name>
<evidence type="ECO:0000313" key="2">
    <source>
        <dbReference type="Proteomes" id="UP001396334"/>
    </source>
</evidence>
<proteinExistence type="predicted"/>
<accession>A0ABR2NDV7</accession>
<dbReference type="Proteomes" id="UP001396334">
    <property type="component" value="Unassembled WGS sequence"/>
</dbReference>
<gene>
    <name evidence="1" type="ORF">V6N11_034701</name>
</gene>
<reference evidence="1 2" key="1">
    <citation type="journal article" date="2024" name="G3 (Bethesda)">
        <title>Genome assembly of Hibiscus sabdariffa L. provides insights into metabolisms of medicinal natural products.</title>
        <authorList>
            <person name="Kim T."/>
        </authorList>
    </citation>
    <scope>NUCLEOTIDE SEQUENCE [LARGE SCALE GENOMIC DNA]</scope>
    <source>
        <strain evidence="1">TK-2024</strain>
        <tissue evidence="1">Old leaves</tissue>
    </source>
</reference>
<comment type="caution">
    <text evidence="1">The sequence shown here is derived from an EMBL/GenBank/DDBJ whole genome shotgun (WGS) entry which is preliminary data.</text>
</comment>
<protein>
    <submittedName>
        <fullName evidence="1">Uncharacterized protein</fullName>
    </submittedName>
</protein>
<dbReference type="EMBL" id="JBBPBN010000171">
    <property type="protein sequence ID" value="KAK8974337.1"/>
    <property type="molecule type" value="Genomic_DNA"/>
</dbReference>
<keyword evidence="2" id="KW-1185">Reference proteome</keyword>
<evidence type="ECO:0000313" key="1">
    <source>
        <dbReference type="EMBL" id="KAK8974337.1"/>
    </source>
</evidence>
<organism evidence="1 2">
    <name type="scientific">Hibiscus sabdariffa</name>
    <name type="common">roselle</name>
    <dbReference type="NCBI Taxonomy" id="183260"/>
    <lineage>
        <taxon>Eukaryota</taxon>
        <taxon>Viridiplantae</taxon>
        <taxon>Streptophyta</taxon>
        <taxon>Embryophyta</taxon>
        <taxon>Tracheophyta</taxon>
        <taxon>Spermatophyta</taxon>
        <taxon>Magnoliopsida</taxon>
        <taxon>eudicotyledons</taxon>
        <taxon>Gunneridae</taxon>
        <taxon>Pentapetalae</taxon>
        <taxon>rosids</taxon>
        <taxon>malvids</taxon>
        <taxon>Malvales</taxon>
        <taxon>Malvaceae</taxon>
        <taxon>Malvoideae</taxon>
        <taxon>Hibiscus</taxon>
    </lineage>
</organism>
<sequence>MEIAALVTLTGSSRILLVPSFSGSRVCSPRPSYTLIMHLLGLVGKETDHSNELQKIPTIPMNSNRQISILESLSALIGNRNPERNPTIKSKHVDADAESQLFDELS</sequence>